<feature type="region of interest" description="Disordered" evidence="1">
    <location>
        <begin position="1"/>
        <end position="102"/>
    </location>
</feature>
<sequence>MPRPKRTKVGSSQPTERVTEKKSITSTKTTTQPATVANTRKSSRTTRKTSQGSEAQDENEYVMTGALPEGHAPVQFIPRKEGPKDGVTDVPASKPPAEFTKPAAAQYYRTRVGRSQIYATSSPAPRDAISVVATETVQVTQEIVAATEPEPNLRENDADKENNNYLSDLFDVSPGGKASRTRVAKQVQEQQSAIAVSRRTSVLQPASALRALGTPARESSILALGKFKRRKRQGSIIRQMVEASEIDLGDEFDDELNLDDTDFGLGDFKPDDESTPMHYSTIVPRFPEKVLSSGSRKRKFGDTGVQVVRSPSPLAMPQEPSSESDLPGAGQAHSSISVIADSAPQPIDEVEPSQSSIDSPTTALPNESALLAIPSSSLLSTPPSSPSSEDHNATPHAVNISTLELTSLLPRTRRPRHLPRNAKDTVYDLNSDTTILSDPPASDAGSDTSVPDEPTPVRRGTRRKVPVRAPLVAKRTVPQPRAKSAATKDTAGKSVKAKDTTSKGKTPLRKYGRPREDKENAPSDADDTFGPDQDESTVVQDESTIVEDADRAQSMAKMRDKFAAVDEWEMDYETVDFSNASSPWR</sequence>
<dbReference type="EMBL" id="MU004247">
    <property type="protein sequence ID" value="KAF2663176.1"/>
    <property type="molecule type" value="Genomic_DNA"/>
</dbReference>
<dbReference type="Proteomes" id="UP000799302">
    <property type="component" value="Unassembled WGS sequence"/>
</dbReference>
<reference evidence="2" key="1">
    <citation type="journal article" date="2020" name="Stud. Mycol.">
        <title>101 Dothideomycetes genomes: a test case for predicting lifestyles and emergence of pathogens.</title>
        <authorList>
            <person name="Haridas S."/>
            <person name="Albert R."/>
            <person name="Binder M."/>
            <person name="Bloem J."/>
            <person name="Labutti K."/>
            <person name="Salamov A."/>
            <person name="Andreopoulos B."/>
            <person name="Baker S."/>
            <person name="Barry K."/>
            <person name="Bills G."/>
            <person name="Bluhm B."/>
            <person name="Cannon C."/>
            <person name="Castanera R."/>
            <person name="Culley D."/>
            <person name="Daum C."/>
            <person name="Ezra D."/>
            <person name="Gonzalez J."/>
            <person name="Henrissat B."/>
            <person name="Kuo A."/>
            <person name="Liang C."/>
            <person name="Lipzen A."/>
            <person name="Lutzoni F."/>
            <person name="Magnuson J."/>
            <person name="Mondo S."/>
            <person name="Nolan M."/>
            <person name="Ohm R."/>
            <person name="Pangilinan J."/>
            <person name="Park H.-J."/>
            <person name="Ramirez L."/>
            <person name="Alfaro M."/>
            <person name="Sun H."/>
            <person name="Tritt A."/>
            <person name="Yoshinaga Y."/>
            <person name="Zwiers L.-H."/>
            <person name="Turgeon B."/>
            <person name="Goodwin S."/>
            <person name="Spatafora J."/>
            <person name="Crous P."/>
            <person name="Grigoriev I."/>
        </authorList>
    </citation>
    <scope>NUCLEOTIDE SEQUENCE</scope>
    <source>
        <strain evidence="2">CBS 115976</strain>
    </source>
</reference>
<evidence type="ECO:0000313" key="3">
    <source>
        <dbReference type="Proteomes" id="UP000799302"/>
    </source>
</evidence>
<feature type="region of interest" description="Disordered" evidence="1">
    <location>
        <begin position="145"/>
        <end position="164"/>
    </location>
</feature>
<feature type="compositionally biased region" description="Basic and acidic residues" evidence="1">
    <location>
        <begin position="151"/>
        <end position="162"/>
    </location>
</feature>
<feature type="region of interest" description="Disordered" evidence="1">
    <location>
        <begin position="293"/>
        <end position="333"/>
    </location>
</feature>
<evidence type="ECO:0000256" key="1">
    <source>
        <dbReference type="SAM" id="MobiDB-lite"/>
    </source>
</evidence>
<feature type="compositionally biased region" description="Basic residues" evidence="1">
    <location>
        <begin position="411"/>
        <end position="420"/>
    </location>
</feature>
<feature type="compositionally biased region" description="Acidic residues" evidence="1">
    <location>
        <begin position="524"/>
        <end position="535"/>
    </location>
</feature>
<organism evidence="2 3">
    <name type="scientific">Microthyrium microscopicum</name>
    <dbReference type="NCBI Taxonomy" id="703497"/>
    <lineage>
        <taxon>Eukaryota</taxon>
        <taxon>Fungi</taxon>
        <taxon>Dikarya</taxon>
        <taxon>Ascomycota</taxon>
        <taxon>Pezizomycotina</taxon>
        <taxon>Dothideomycetes</taxon>
        <taxon>Dothideomycetes incertae sedis</taxon>
        <taxon>Microthyriales</taxon>
        <taxon>Microthyriaceae</taxon>
        <taxon>Microthyrium</taxon>
    </lineage>
</organism>
<feature type="region of interest" description="Disordered" evidence="1">
    <location>
        <begin position="376"/>
        <end position="542"/>
    </location>
</feature>
<feature type="compositionally biased region" description="Basic and acidic residues" evidence="1">
    <location>
        <begin position="78"/>
        <end position="87"/>
    </location>
</feature>
<protein>
    <submittedName>
        <fullName evidence="2">Uncharacterized protein</fullName>
    </submittedName>
</protein>
<accession>A0A6A6TUQ5</accession>
<gene>
    <name evidence="2" type="ORF">BT63DRAFT_430607</name>
</gene>
<name>A0A6A6TUQ5_9PEZI</name>
<proteinExistence type="predicted"/>
<dbReference type="OrthoDB" id="5423493at2759"/>
<evidence type="ECO:0000313" key="2">
    <source>
        <dbReference type="EMBL" id="KAF2663176.1"/>
    </source>
</evidence>
<keyword evidence="3" id="KW-1185">Reference proteome</keyword>
<dbReference type="AlphaFoldDB" id="A0A6A6TUQ5"/>